<dbReference type="CDD" id="cd09872">
    <property type="entry name" value="PIN_Sll0205-like"/>
    <property type="match status" value="1"/>
</dbReference>
<dbReference type="SUPFAM" id="SSF88723">
    <property type="entry name" value="PIN domain-like"/>
    <property type="match status" value="1"/>
</dbReference>
<name>A0A317PXE5_9HYPH</name>
<dbReference type="InterPro" id="IPR029060">
    <property type="entry name" value="PIN-like_dom_sf"/>
</dbReference>
<organism evidence="2 3">
    <name type="scientific">Hoeflea marina</name>
    <dbReference type="NCBI Taxonomy" id="274592"/>
    <lineage>
        <taxon>Bacteria</taxon>
        <taxon>Pseudomonadati</taxon>
        <taxon>Pseudomonadota</taxon>
        <taxon>Alphaproteobacteria</taxon>
        <taxon>Hyphomicrobiales</taxon>
        <taxon>Rhizobiaceae</taxon>
        <taxon>Hoeflea</taxon>
    </lineage>
</organism>
<gene>
    <name evidence="2" type="ORF">DFR52_101861</name>
</gene>
<dbReference type="RefSeq" id="WP_110030632.1">
    <property type="nucleotide sequence ID" value="NZ_QGTR01000001.1"/>
</dbReference>
<dbReference type="InterPro" id="IPR002716">
    <property type="entry name" value="PIN_dom"/>
</dbReference>
<dbReference type="PANTHER" id="PTHR36173">
    <property type="entry name" value="RIBONUCLEASE VAPC16-RELATED"/>
    <property type="match status" value="1"/>
</dbReference>
<evidence type="ECO:0000259" key="1">
    <source>
        <dbReference type="Pfam" id="PF01850"/>
    </source>
</evidence>
<sequence>MYLLDSHVLIWSLYDNRRLPSRYRPMLRGDGVTWISAATVWEIEIKKRAGKLPIPEEIWNQAAEVGHRFLIITPAHAVEAASLPTHHTDPFDRMLIAQTRLDGLRLMSTDRQLRAYDVAFA</sequence>
<dbReference type="PANTHER" id="PTHR36173:SF2">
    <property type="entry name" value="RIBONUCLEASE VAPC16"/>
    <property type="match status" value="1"/>
</dbReference>
<dbReference type="AlphaFoldDB" id="A0A317PXE5"/>
<evidence type="ECO:0000313" key="2">
    <source>
        <dbReference type="EMBL" id="PWW04170.1"/>
    </source>
</evidence>
<proteinExistence type="predicted"/>
<dbReference type="Pfam" id="PF01850">
    <property type="entry name" value="PIN"/>
    <property type="match status" value="1"/>
</dbReference>
<dbReference type="InterPro" id="IPR041705">
    <property type="entry name" value="PIN_Sll0205"/>
</dbReference>
<reference evidence="2 3" key="1">
    <citation type="submission" date="2018-05" db="EMBL/GenBank/DDBJ databases">
        <title>Genomic Encyclopedia of Type Strains, Phase IV (KMG-IV): sequencing the most valuable type-strain genomes for metagenomic binning, comparative biology and taxonomic classification.</title>
        <authorList>
            <person name="Goeker M."/>
        </authorList>
    </citation>
    <scope>NUCLEOTIDE SEQUENCE [LARGE SCALE GENOMIC DNA]</scope>
    <source>
        <strain evidence="2 3">DSM 16791</strain>
    </source>
</reference>
<dbReference type="InterPro" id="IPR052919">
    <property type="entry name" value="TA_system_RNase"/>
</dbReference>
<feature type="domain" description="PIN" evidence="1">
    <location>
        <begin position="2"/>
        <end position="117"/>
    </location>
</feature>
<accession>A0A317PXE5</accession>
<dbReference type="EMBL" id="QGTR01000001">
    <property type="protein sequence ID" value="PWW04170.1"/>
    <property type="molecule type" value="Genomic_DNA"/>
</dbReference>
<dbReference type="Proteomes" id="UP000246352">
    <property type="component" value="Unassembled WGS sequence"/>
</dbReference>
<dbReference type="OrthoDB" id="9798990at2"/>
<comment type="caution">
    <text evidence="2">The sequence shown here is derived from an EMBL/GenBank/DDBJ whole genome shotgun (WGS) entry which is preliminary data.</text>
</comment>
<evidence type="ECO:0000313" key="3">
    <source>
        <dbReference type="Proteomes" id="UP000246352"/>
    </source>
</evidence>
<protein>
    <submittedName>
        <fullName evidence="2">PIN domain nuclease of toxin-antitoxin system</fullName>
    </submittedName>
</protein>
<keyword evidence="3" id="KW-1185">Reference proteome</keyword>
<dbReference type="Gene3D" id="3.40.50.1010">
    <property type="entry name" value="5'-nuclease"/>
    <property type="match status" value="1"/>
</dbReference>